<keyword evidence="2" id="KW-1185">Reference proteome</keyword>
<proteinExistence type="predicted"/>
<organism evidence="1 2">
    <name type="scientific">Novosphingobium fluoreni</name>
    <dbReference type="NCBI Taxonomy" id="1391222"/>
    <lineage>
        <taxon>Bacteria</taxon>
        <taxon>Pseudomonadati</taxon>
        <taxon>Pseudomonadota</taxon>
        <taxon>Alphaproteobacteria</taxon>
        <taxon>Sphingomonadales</taxon>
        <taxon>Sphingomonadaceae</taxon>
        <taxon>Novosphingobium</taxon>
    </lineage>
</organism>
<protein>
    <submittedName>
        <fullName evidence="1">Uncharacterized protein</fullName>
    </submittedName>
</protein>
<gene>
    <name evidence="1" type="ORF">GGR39_002129</name>
</gene>
<accession>A0A7W6FZT5</accession>
<dbReference type="AlphaFoldDB" id="A0A7W6FZT5"/>
<name>A0A7W6FZT5_9SPHN</name>
<reference evidence="1 2" key="1">
    <citation type="submission" date="2020-08" db="EMBL/GenBank/DDBJ databases">
        <title>Genomic Encyclopedia of Type Strains, Phase IV (KMG-IV): sequencing the most valuable type-strain genomes for metagenomic binning, comparative biology and taxonomic classification.</title>
        <authorList>
            <person name="Goeker M."/>
        </authorList>
    </citation>
    <scope>NUCLEOTIDE SEQUENCE [LARGE SCALE GENOMIC DNA]</scope>
    <source>
        <strain evidence="1 2">DSM 27568</strain>
    </source>
</reference>
<dbReference type="Proteomes" id="UP000561459">
    <property type="component" value="Unassembled WGS sequence"/>
</dbReference>
<evidence type="ECO:0000313" key="1">
    <source>
        <dbReference type="EMBL" id="MBB3940472.1"/>
    </source>
</evidence>
<dbReference type="EMBL" id="JACIDY010000004">
    <property type="protein sequence ID" value="MBB3940472.1"/>
    <property type="molecule type" value="Genomic_DNA"/>
</dbReference>
<sequence>MNASQRPKAPARLTFTAARSWHRRDDIPLTETFHTPTDGNDLAGELMTNDAAYGKEAMLLCQVDVRTANTASLNPDDQLSCCRLRVGYVFKCEGRIGSIEDDGFHAILSLFQAPWHASYAYG</sequence>
<evidence type="ECO:0000313" key="2">
    <source>
        <dbReference type="Proteomes" id="UP000561459"/>
    </source>
</evidence>
<comment type="caution">
    <text evidence="1">The sequence shown here is derived from an EMBL/GenBank/DDBJ whole genome shotgun (WGS) entry which is preliminary data.</text>
</comment>